<comment type="caution">
    <text evidence="2">The sequence shown here is derived from an EMBL/GenBank/DDBJ whole genome shotgun (WGS) entry which is preliminary data.</text>
</comment>
<protein>
    <submittedName>
        <fullName evidence="2">Uncharacterized protein</fullName>
    </submittedName>
</protein>
<feature type="region of interest" description="Disordered" evidence="1">
    <location>
        <begin position="1"/>
        <end position="97"/>
    </location>
</feature>
<proteinExistence type="predicted"/>
<evidence type="ECO:0000256" key="1">
    <source>
        <dbReference type="SAM" id="MobiDB-lite"/>
    </source>
</evidence>
<reference evidence="2" key="1">
    <citation type="submission" date="2023-07" db="EMBL/GenBank/DDBJ databases">
        <title>Comparative genomics of wheat-associated soil bacteria to identify genetic determinants of phenazine resistance.</title>
        <authorList>
            <person name="Mouncey N."/>
        </authorList>
    </citation>
    <scope>NUCLEOTIDE SEQUENCE</scope>
    <source>
        <strain evidence="2">V4I22</strain>
    </source>
</reference>
<organism evidence="2 3">
    <name type="scientific">Streptomyces canus</name>
    <dbReference type="NCBI Taxonomy" id="58343"/>
    <lineage>
        <taxon>Bacteria</taxon>
        <taxon>Bacillati</taxon>
        <taxon>Actinomycetota</taxon>
        <taxon>Actinomycetes</taxon>
        <taxon>Kitasatosporales</taxon>
        <taxon>Streptomycetaceae</taxon>
        <taxon>Streptomyces</taxon>
        <taxon>Streptomyces aurantiacus group</taxon>
    </lineage>
</organism>
<sequence>MSALAFSQKSAHRSAALGAERAASSRSRTRHDREPRNAPPTLHSSQPHPAQTTDQSSGSARQPLAHRAEPVRESRAIASNSATPHPADVLASAAGRR</sequence>
<accession>A0AAW8FGT9</accession>
<name>A0AAW8FGT9_9ACTN</name>
<gene>
    <name evidence="2" type="ORF">QFZ22_004718</name>
</gene>
<evidence type="ECO:0000313" key="2">
    <source>
        <dbReference type="EMBL" id="MDQ0908733.1"/>
    </source>
</evidence>
<feature type="compositionally biased region" description="Basic and acidic residues" evidence="1">
    <location>
        <begin position="66"/>
        <end position="75"/>
    </location>
</feature>
<feature type="compositionally biased region" description="Polar residues" evidence="1">
    <location>
        <begin position="42"/>
        <end position="60"/>
    </location>
</feature>
<feature type="compositionally biased region" description="Low complexity" evidence="1">
    <location>
        <begin position="13"/>
        <end position="26"/>
    </location>
</feature>
<evidence type="ECO:0000313" key="3">
    <source>
        <dbReference type="Proteomes" id="UP001234216"/>
    </source>
</evidence>
<dbReference type="AlphaFoldDB" id="A0AAW8FGT9"/>
<dbReference type="Proteomes" id="UP001234216">
    <property type="component" value="Unassembled WGS sequence"/>
</dbReference>
<dbReference type="EMBL" id="JAUSZV010000005">
    <property type="protein sequence ID" value="MDQ0908733.1"/>
    <property type="molecule type" value="Genomic_DNA"/>
</dbReference>